<evidence type="ECO:0000259" key="1">
    <source>
        <dbReference type="Pfam" id="PF00534"/>
    </source>
</evidence>
<feature type="domain" description="Glycosyltransferase subfamily 4-like N-terminal" evidence="2">
    <location>
        <begin position="38"/>
        <end position="191"/>
    </location>
</feature>
<evidence type="ECO:0000259" key="2">
    <source>
        <dbReference type="Pfam" id="PF13439"/>
    </source>
</evidence>
<dbReference type="InterPro" id="IPR050194">
    <property type="entry name" value="Glycosyltransferase_grp1"/>
</dbReference>
<dbReference type="InterPro" id="IPR028098">
    <property type="entry name" value="Glyco_trans_4-like_N"/>
</dbReference>
<accession>A0ABT9CL67</accession>
<evidence type="ECO:0000313" key="4">
    <source>
        <dbReference type="Proteomes" id="UP001240171"/>
    </source>
</evidence>
<dbReference type="Pfam" id="PF13439">
    <property type="entry name" value="Glyco_transf_4"/>
    <property type="match status" value="1"/>
</dbReference>
<reference evidence="3 4" key="1">
    <citation type="submission" date="2023-07" db="EMBL/GenBank/DDBJ databases">
        <title>Paenibacillus sp. JX-17 nov. isolated from soil.</title>
        <authorList>
            <person name="Wan Y."/>
            <person name="Liu B."/>
        </authorList>
    </citation>
    <scope>NUCLEOTIDE SEQUENCE [LARGE SCALE GENOMIC DNA]</scope>
    <source>
        <strain evidence="3 4">JX-17</strain>
    </source>
</reference>
<comment type="caution">
    <text evidence="3">The sequence shown here is derived from an EMBL/GenBank/DDBJ whole genome shotgun (WGS) entry which is preliminary data.</text>
</comment>
<dbReference type="RefSeq" id="WP_305025616.1">
    <property type="nucleotide sequence ID" value="NZ_JAUQTB010000015.1"/>
</dbReference>
<organism evidence="3 4">
    <name type="scientific">Paenibacillus lacisoli</name>
    <dbReference type="NCBI Taxonomy" id="3064525"/>
    <lineage>
        <taxon>Bacteria</taxon>
        <taxon>Bacillati</taxon>
        <taxon>Bacillota</taxon>
        <taxon>Bacilli</taxon>
        <taxon>Bacillales</taxon>
        <taxon>Paenibacillaceae</taxon>
        <taxon>Paenibacillus</taxon>
    </lineage>
</organism>
<dbReference type="SUPFAM" id="SSF53756">
    <property type="entry name" value="UDP-Glycosyltransferase/glycogen phosphorylase"/>
    <property type="match status" value="1"/>
</dbReference>
<evidence type="ECO:0000313" key="3">
    <source>
        <dbReference type="EMBL" id="MDO7908396.1"/>
    </source>
</evidence>
<dbReference type="EMBL" id="JAUQTB010000015">
    <property type="protein sequence ID" value="MDO7908396.1"/>
    <property type="molecule type" value="Genomic_DNA"/>
</dbReference>
<dbReference type="InterPro" id="IPR001296">
    <property type="entry name" value="Glyco_trans_1"/>
</dbReference>
<feature type="domain" description="Glycosyl transferase family 1" evidence="1">
    <location>
        <begin position="197"/>
        <end position="350"/>
    </location>
</feature>
<name>A0ABT9CL67_9BACL</name>
<protein>
    <submittedName>
        <fullName evidence="3">Glycosyltransferase family 4 protein</fullName>
    </submittedName>
</protein>
<keyword evidence="4" id="KW-1185">Reference proteome</keyword>
<dbReference type="Pfam" id="PF00534">
    <property type="entry name" value="Glycos_transf_1"/>
    <property type="match status" value="1"/>
</dbReference>
<proteinExistence type="predicted"/>
<dbReference type="Gene3D" id="3.40.50.2000">
    <property type="entry name" value="Glycogen Phosphorylase B"/>
    <property type="match status" value="2"/>
</dbReference>
<dbReference type="PANTHER" id="PTHR45947:SF3">
    <property type="entry name" value="SULFOQUINOVOSYL TRANSFERASE SQD2"/>
    <property type="match status" value="1"/>
</dbReference>
<gene>
    <name evidence="3" type="ORF">Q5741_18500</name>
</gene>
<dbReference type="CDD" id="cd03804">
    <property type="entry name" value="GT4_WbaZ-like"/>
    <property type="match status" value="1"/>
</dbReference>
<dbReference type="PANTHER" id="PTHR45947">
    <property type="entry name" value="SULFOQUINOVOSYL TRANSFERASE SQD2"/>
    <property type="match status" value="1"/>
</dbReference>
<sequence length="402" mass="45739">MKVAIVHDWLTTYAGSEKVLEQMLLLYPDADLFSTVDFLSEEDRKFLRGKKVHTSFIQKMPLAKKKYRQYLPLMPLAVEQFDLSSYDLILSSSHAVSKGVITGPNQMHISYVHSPIRYAWDLQHQYLKESGLEKGVKGAFAKWILSKMRMWDYRTSNGVDHFIANSQFIANRIWKVYRREAAVIYPPVNVEAFSFQEQKEDFYLTASRLVPYKKMDMIAEAFSRMPDKKLVIIGDGPDMHKVKAFASDNIQVLGYQSDEVLVSHMQRAKAFVFAAEEDFGITPVEAQACGTPVIAYGRGGSLETVRGLDKSNPTGVFFDEQTADAIVEGVRRFETEGEQILAANCRRNAIRFSPEAFKRTLQNHIDSKIHESSRKYTAPQVVSPDFINPRDKTAEQLVATKL</sequence>
<dbReference type="Proteomes" id="UP001240171">
    <property type="component" value="Unassembled WGS sequence"/>
</dbReference>